<reference evidence="1" key="1">
    <citation type="submission" date="2023-03" db="EMBL/GenBank/DDBJ databases">
        <title>Massive genome expansion in bonnet fungi (Mycena s.s.) driven by repeated elements and novel gene families across ecological guilds.</title>
        <authorList>
            <consortium name="Lawrence Berkeley National Laboratory"/>
            <person name="Harder C.B."/>
            <person name="Miyauchi S."/>
            <person name="Viragh M."/>
            <person name="Kuo A."/>
            <person name="Thoen E."/>
            <person name="Andreopoulos B."/>
            <person name="Lu D."/>
            <person name="Skrede I."/>
            <person name="Drula E."/>
            <person name="Henrissat B."/>
            <person name="Morin E."/>
            <person name="Kohler A."/>
            <person name="Barry K."/>
            <person name="LaButti K."/>
            <person name="Morin E."/>
            <person name="Salamov A."/>
            <person name="Lipzen A."/>
            <person name="Mereny Z."/>
            <person name="Hegedus B."/>
            <person name="Baldrian P."/>
            <person name="Stursova M."/>
            <person name="Weitz H."/>
            <person name="Taylor A."/>
            <person name="Grigoriev I.V."/>
            <person name="Nagy L.G."/>
            <person name="Martin F."/>
            <person name="Kauserud H."/>
        </authorList>
    </citation>
    <scope>NUCLEOTIDE SEQUENCE</scope>
    <source>
        <strain evidence="1">CBHHK067</strain>
    </source>
</reference>
<evidence type="ECO:0000313" key="1">
    <source>
        <dbReference type="EMBL" id="KAJ7658039.1"/>
    </source>
</evidence>
<dbReference type="Gene3D" id="1.25.10.10">
    <property type="entry name" value="Leucine-rich Repeat Variant"/>
    <property type="match status" value="2"/>
</dbReference>
<name>A0AAD7G595_MYCRO</name>
<comment type="caution">
    <text evidence="1">The sequence shown here is derived from an EMBL/GenBank/DDBJ whole genome shotgun (WGS) entry which is preliminary data.</text>
</comment>
<keyword evidence="2" id="KW-1185">Reference proteome</keyword>
<dbReference type="InterPro" id="IPR016024">
    <property type="entry name" value="ARM-type_fold"/>
</dbReference>
<proteinExistence type="predicted"/>
<protein>
    <submittedName>
        <fullName evidence="1">Armadillo-type protein</fullName>
    </submittedName>
</protein>
<gene>
    <name evidence="1" type="ORF">B0H17DRAFT_1262516</name>
</gene>
<sequence>MPLTHRAESLHSWWSDSNPPGPTIPLHTLAKPLSAFLHRRQVSAIISQGRGVPISKENADALISYLEAKEIPTSTKDVILQHLQARAKWEAQAETMANKYSLTVLTRLLHSPEIEIVESICTLLGDLSTWKSINTEIVLQNPCSLLITLATPWQGTLLKQSIYALSCISSWEGGARALAEAKPQDLAVLLLETDDSDVLQWICRILGNMAGYGYVILTTDSDESIVYTRLESLVEHPEPSVPREAFYALSRIREATEAKEYIGSIIHQESIQFSSLNQVLQTPVMKILPEAEVEDIAEDELLESHRPLLVATATIQIEHITGSDSGVRALGKSNRLHNIVRLLDNENPRISDSACRILINIYHSPVLRQAVIKLLPHNELVSLLRFGYNARVLLIAELIGNHSHPEVSVQHLALQYLHQIYYHRAEFSATNALAKLLKVPDINVVQACCDMLGSLAQTRSLHESLINSGAGAGIVFLLEPNTSEGVQVSALQVCLGLSESGTGACALVKADLLNRATWMLHAPALQALVCRILGNIATPLRLAEIGPL</sequence>
<dbReference type="AlphaFoldDB" id="A0AAD7G595"/>
<evidence type="ECO:0000313" key="2">
    <source>
        <dbReference type="Proteomes" id="UP001221757"/>
    </source>
</evidence>
<dbReference type="EMBL" id="JARKIE010000284">
    <property type="protein sequence ID" value="KAJ7658039.1"/>
    <property type="molecule type" value="Genomic_DNA"/>
</dbReference>
<dbReference type="InterPro" id="IPR011989">
    <property type="entry name" value="ARM-like"/>
</dbReference>
<dbReference type="SUPFAM" id="SSF48371">
    <property type="entry name" value="ARM repeat"/>
    <property type="match status" value="1"/>
</dbReference>
<dbReference type="Proteomes" id="UP001221757">
    <property type="component" value="Unassembled WGS sequence"/>
</dbReference>
<organism evidence="1 2">
    <name type="scientific">Mycena rosella</name>
    <name type="common">Pink bonnet</name>
    <name type="synonym">Agaricus rosellus</name>
    <dbReference type="NCBI Taxonomy" id="1033263"/>
    <lineage>
        <taxon>Eukaryota</taxon>
        <taxon>Fungi</taxon>
        <taxon>Dikarya</taxon>
        <taxon>Basidiomycota</taxon>
        <taxon>Agaricomycotina</taxon>
        <taxon>Agaricomycetes</taxon>
        <taxon>Agaricomycetidae</taxon>
        <taxon>Agaricales</taxon>
        <taxon>Marasmiineae</taxon>
        <taxon>Mycenaceae</taxon>
        <taxon>Mycena</taxon>
    </lineage>
</organism>
<accession>A0AAD7G595</accession>